<evidence type="ECO:0000313" key="3">
    <source>
        <dbReference type="EMBL" id="XBH17443.1"/>
    </source>
</evidence>
<evidence type="ECO:0000256" key="1">
    <source>
        <dbReference type="ARBA" id="ARBA00007613"/>
    </source>
</evidence>
<protein>
    <submittedName>
        <fullName evidence="3">TolC family protein</fullName>
    </submittedName>
</protein>
<dbReference type="SUPFAM" id="SSF56954">
    <property type="entry name" value="Outer membrane efflux proteins (OEP)"/>
    <property type="match status" value="1"/>
</dbReference>
<keyword evidence="2" id="KW-0732">Signal</keyword>
<evidence type="ECO:0000256" key="2">
    <source>
        <dbReference type="SAM" id="SignalP"/>
    </source>
</evidence>
<dbReference type="PANTHER" id="PTHR30203">
    <property type="entry name" value="OUTER MEMBRANE CATION EFFLUX PROTEIN"/>
    <property type="match status" value="1"/>
</dbReference>
<organism evidence="3">
    <name type="scientific">Telmatobacter sp. DSM 110680</name>
    <dbReference type="NCBI Taxonomy" id="3036704"/>
    <lineage>
        <taxon>Bacteria</taxon>
        <taxon>Pseudomonadati</taxon>
        <taxon>Acidobacteriota</taxon>
        <taxon>Terriglobia</taxon>
        <taxon>Terriglobales</taxon>
        <taxon>Acidobacteriaceae</taxon>
        <taxon>Telmatobacter</taxon>
    </lineage>
</organism>
<dbReference type="RefSeq" id="WP_348262668.1">
    <property type="nucleotide sequence ID" value="NZ_CP121196.1"/>
</dbReference>
<dbReference type="Gene3D" id="1.20.1600.10">
    <property type="entry name" value="Outer membrane efflux proteins (OEP)"/>
    <property type="match status" value="1"/>
</dbReference>
<accession>A0AAU7DK32</accession>
<reference evidence="3" key="1">
    <citation type="submission" date="2023-03" db="EMBL/GenBank/DDBJ databases">
        <title>Edaphobacter sp.</title>
        <authorList>
            <person name="Huber K.J."/>
            <person name="Papendorf J."/>
            <person name="Pilke C."/>
            <person name="Bunk B."/>
            <person name="Sproeer C."/>
            <person name="Pester M."/>
        </authorList>
    </citation>
    <scope>NUCLEOTIDE SEQUENCE</scope>
    <source>
        <strain evidence="3">DSM 110680</strain>
    </source>
</reference>
<dbReference type="GO" id="GO:0015562">
    <property type="term" value="F:efflux transmembrane transporter activity"/>
    <property type="evidence" value="ECO:0007669"/>
    <property type="project" value="InterPro"/>
</dbReference>
<proteinExistence type="inferred from homology"/>
<dbReference type="InterPro" id="IPR003423">
    <property type="entry name" value="OMP_efflux"/>
</dbReference>
<name>A0AAU7DK32_9BACT</name>
<dbReference type="InterPro" id="IPR010131">
    <property type="entry name" value="MdtP/NodT-like"/>
</dbReference>
<gene>
    <name evidence="3" type="ORF">P8935_23115</name>
</gene>
<sequence>MKTTHILTAPLCLVLALPVCSGQTAAGTLALGELSALIGNAHAQTAASTPQLTLDEVERIALAENPEIHVAARKVASAEAHVPLAGALDDPQAMYRGWQVPLAKPWDYNAAQNMLMLSQSFPGRGKRGLRTNIAQSDVEMAKDDLEAARLRVRVDVRKAFFDLLRAQDDLLVHDEHVGIAQQAIEAARIKYSVGKIPQVEILKAQVALTRLAEHMIRFDRDAEVARTHLNTLMGRQPETAIEVQGDYALETNLPSLELLVTTAMHTRPDLAEAAAAEERSRKEENMAKKAMVPDFSVSAGYMLIPSGQSPRNNYMVEGSMSLPWLNRKKHESEVNEATAAVSVKTAEISALKNEALSQIEESLADARAAQRLAHVYQKSLKPQAAQTLHAAVVAYENDQTSFLDLLDSQMTVVDVDLATIDATADFNMKMANLELAVGSPIAAQGVTK</sequence>
<feature type="chain" id="PRO_5043593690" evidence="2">
    <location>
        <begin position="26"/>
        <end position="448"/>
    </location>
</feature>
<dbReference type="Pfam" id="PF02321">
    <property type="entry name" value="OEP"/>
    <property type="match status" value="2"/>
</dbReference>
<feature type="signal peptide" evidence="2">
    <location>
        <begin position="1"/>
        <end position="25"/>
    </location>
</feature>
<dbReference type="EMBL" id="CP121196">
    <property type="protein sequence ID" value="XBH17443.1"/>
    <property type="molecule type" value="Genomic_DNA"/>
</dbReference>
<comment type="similarity">
    <text evidence="1">Belongs to the outer membrane factor (OMF) (TC 1.B.17) family.</text>
</comment>
<dbReference type="PANTHER" id="PTHR30203:SF24">
    <property type="entry name" value="BLR4935 PROTEIN"/>
    <property type="match status" value="1"/>
</dbReference>
<dbReference type="AlphaFoldDB" id="A0AAU7DK32"/>